<gene>
    <name evidence="1" type="ORF">SM436_07095</name>
</gene>
<reference evidence="1 2" key="1">
    <citation type="submission" date="2023-11" db="EMBL/GenBank/DDBJ databases">
        <title>Actinomadura monticuli sp. nov., isolated from volcanic ash.</title>
        <authorList>
            <person name="Lee S.D."/>
            <person name="Yang H."/>
            <person name="Kim I.S."/>
        </authorList>
    </citation>
    <scope>NUCLEOTIDE SEQUENCE [LARGE SCALE GENOMIC DNA]</scope>
    <source>
        <strain evidence="1 2">DSM 45346</strain>
    </source>
</reference>
<dbReference type="RefSeq" id="WP_371939850.1">
    <property type="nucleotide sequence ID" value="NZ_JAXCEH010000003.1"/>
</dbReference>
<name>A0ABV4QU61_9ACTN</name>
<evidence type="ECO:0008006" key="3">
    <source>
        <dbReference type="Google" id="ProtNLM"/>
    </source>
</evidence>
<sequence>MTTASERSFGTLREHRKFNCVGDVTWVRENQRGLDRYGVAS</sequence>
<evidence type="ECO:0000313" key="1">
    <source>
        <dbReference type="EMBL" id="MFA1553455.1"/>
    </source>
</evidence>
<evidence type="ECO:0000313" key="2">
    <source>
        <dbReference type="Proteomes" id="UP001569904"/>
    </source>
</evidence>
<protein>
    <recommendedName>
        <fullName evidence="3">Transposase</fullName>
    </recommendedName>
</protein>
<dbReference type="EMBL" id="JAXCEH010000003">
    <property type="protein sequence ID" value="MFA1553455.1"/>
    <property type="molecule type" value="Genomic_DNA"/>
</dbReference>
<dbReference type="Proteomes" id="UP001569904">
    <property type="component" value="Unassembled WGS sequence"/>
</dbReference>
<accession>A0ABV4QU61</accession>
<keyword evidence="2" id="KW-1185">Reference proteome</keyword>
<comment type="caution">
    <text evidence="1">The sequence shown here is derived from an EMBL/GenBank/DDBJ whole genome shotgun (WGS) entry which is preliminary data.</text>
</comment>
<proteinExistence type="predicted"/>
<organism evidence="1 2">
    <name type="scientific">Actinomadura chokoriensis</name>
    <dbReference type="NCBI Taxonomy" id="454156"/>
    <lineage>
        <taxon>Bacteria</taxon>
        <taxon>Bacillati</taxon>
        <taxon>Actinomycetota</taxon>
        <taxon>Actinomycetes</taxon>
        <taxon>Streptosporangiales</taxon>
        <taxon>Thermomonosporaceae</taxon>
        <taxon>Actinomadura</taxon>
    </lineage>
</organism>